<evidence type="ECO:0000313" key="2">
    <source>
        <dbReference type="Proteomes" id="UP000323502"/>
    </source>
</evidence>
<sequence>MAALSPRGCDHLARAGRVGYFHIHNHPYPAVRGGHGSGAFHSSVLPCFGDTTGNRLARSSPKRFHLFEAYVHTGNGIGPI</sequence>
<organism evidence="1 2">
    <name type="scientific">Sphingomonas carotinifaciens</name>
    <dbReference type="NCBI Taxonomy" id="1166323"/>
    <lineage>
        <taxon>Bacteria</taxon>
        <taxon>Pseudomonadati</taxon>
        <taxon>Pseudomonadota</taxon>
        <taxon>Alphaproteobacteria</taxon>
        <taxon>Sphingomonadales</taxon>
        <taxon>Sphingomonadaceae</taxon>
        <taxon>Sphingomonas</taxon>
    </lineage>
</organism>
<dbReference type="Proteomes" id="UP000323502">
    <property type="component" value="Unassembled WGS sequence"/>
</dbReference>
<keyword evidence="2" id="KW-1185">Reference proteome</keyword>
<proteinExistence type="predicted"/>
<gene>
    <name evidence="1" type="ORF">SAMN05216557_10740</name>
</gene>
<dbReference type="EMBL" id="FNBI01000007">
    <property type="protein sequence ID" value="SDF88585.1"/>
    <property type="molecule type" value="Genomic_DNA"/>
</dbReference>
<evidence type="ECO:0000313" key="1">
    <source>
        <dbReference type="EMBL" id="SDF88585.1"/>
    </source>
</evidence>
<reference evidence="1 2" key="1">
    <citation type="submission" date="2016-10" db="EMBL/GenBank/DDBJ databases">
        <authorList>
            <person name="Varghese N."/>
            <person name="Submissions S."/>
        </authorList>
    </citation>
    <scope>NUCLEOTIDE SEQUENCE [LARGE SCALE GENOMIC DNA]</scope>
    <source>
        <strain evidence="1 2">S7-754</strain>
    </source>
</reference>
<accession>A0A1G7PQT5</accession>
<name>A0A1G7PQT5_9SPHN</name>
<protein>
    <submittedName>
        <fullName evidence="1">Uncharacterized protein</fullName>
    </submittedName>
</protein>
<dbReference type="AlphaFoldDB" id="A0A1G7PQT5"/>